<organism evidence="1 2">
    <name type="scientific">Plectus sambesii</name>
    <dbReference type="NCBI Taxonomy" id="2011161"/>
    <lineage>
        <taxon>Eukaryota</taxon>
        <taxon>Metazoa</taxon>
        <taxon>Ecdysozoa</taxon>
        <taxon>Nematoda</taxon>
        <taxon>Chromadorea</taxon>
        <taxon>Plectida</taxon>
        <taxon>Plectina</taxon>
        <taxon>Plectoidea</taxon>
        <taxon>Plectidae</taxon>
        <taxon>Plectus</taxon>
    </lineage>
</organism>
<dbReference type="WBParaSite" id="PSAMB.scaffold8628size6004.g31607.t1">
    <property type="protein sequence ID" value="PSAMB.scaffold8628size6004.g31607.t1"/>
    <property type="gene ID" value="PSAMB.scaffold8628size6004.g31607"/>
</dbReference>
<sequence>MNDIYSGIEKGVLESVINKAKKTVYIAGETAKHYVHNAYELVSGDDNEEVDLEANYKLRRGYYAITMEPHCDFMQYDE</sequence>
<evidence type="ECO:0000313" key="1">
    <source>
        <dbReference type="Proteomes" id="UP000887566"/>
    </source>
</evidence>
<proteinExistence type="predicted"/>
<accession>A0A914XMR1</accession>
<name>A0A914XMR1_9BILA</name>
<protein>
    <submittedName>
        <fullName evidence="2">Uncharacterized protein</fullName>
    </submittedName>
</protein>
<reference evidence="2" key="1">
    <citation type="submission" date="2022-11" db="UniProtKB">
        <authorList>
            <consortium name="WormBaseParasite"/>
        </authorList>
    </citation>
    <scope>IDENTIFICATION</scope>
</reference>
<dbReference type="AlphaFoldDB" id="A0A914XMR1"/>
<keyword evidence="1" id="KW-1185">Reference proteome</keyword>
<dbReference type="Proteomes" id="UP000887566">
    <property type="component" value="Unplaced"/>
</dbReference>
<evidence type="ECO:0000313" key="2">
    <source>
        <dbReference type="WBParaSite" id="PSAMB.scaffold8628size6004.g31607.t1"/>
    </source>
</evidence>